<evidence type="ECO:0000256" key="1">
    <source>
        <dbReference type="ARBA" id="ARBA00003944"/>
    </source>
</evidence>
<evidence type="ECO:0000256" key="2">
    <source>
        <dbReference type="ARBA" id="ARBA00009149"/>
    </source>
</evidence>
<evidence type="ECO:0000259" key="5">
    <source>
        <dbReference type="Pfam" id="PF02120"/>
    </source>
</evidence>
<keyword evidence="6" id="KW-0282">Flagellum</keyword>
<accession>A0AAN1SZU9</accession>
<feature type="region of interest" description="Disordered" evidence="4">
    <location>
        <begin position="312"/>
        <end position="351"/>
    </location>
</feature>
<dbReference type="InterPro" id="IPR001635">
    <property type="entry name" value="Flag_hook_Flik"/>
</dbReference>
<comment type="function">
    <text evidence="1">Controls the length of the flagellar hook.</text>
</comment>
<keyword evidence="7" id="KW-1185">Reference proteome</keyword>
<dbReference type="InterPro" id="IPR052563">
    <property type="entry name" value="FliK"/>
</dbReference>
<dbReference type="KEGG" id="fku:FGKAn22_04670"/>
<dbReference type="Proteomes" id="UP001319121">
    <property type="component" value="Chromosome"/>
</dbReference>
<dbReference type="InterPro" id="IPR038610">
    <property type="entry name" value="FliK-like_C_sf"/>
</dbReference>
<proteinExistence type="inferred from homology"/>
<feature type="domain" description="Flagellar hook-length control protein-like C-terminal" evidence="5">
    <location>
        <begin position="243"/>
        <end position="323"/>
    </location>
</feature>
<gene>
    <name evidence="6" type="ORF">FGKAn22_04670</name>
</gene>
<comment type="similarity">
    <text evidence="2">Belongs to the FliK family.</text>
</comment>
<organism evidence="6 7">
    <name type="scientific">Ferrigenium kumadai</name>
    <dbReference type="NCBI Taxonomy" id="1682490"/>
    <lineage>
        <taxon>Bacteria</taxon>
        <taxon>Pseudomonadati</taxon>
        <taxon>Pseudomonadota</taxon>
        <taxon>Betaproteobacteria</taxon>
        <taxon>Nitrosomonadales</taxon>
        <taxon>Gallionellaceae</taxon>
        <taxon>Ferrigenium</taxon>
    </lineage>
</organism>
<protein>
    <submittedName>
        <fullName evidence="6">Flagellar hook-length control protein</fullName>
    </submittedName>
</protein>
<dbReference type="InterPro" id="IPR021136">
    <property type="entry name" value="Flagellar_hook_control-like_C"/>
</dbReference>
<name>A0AAN1SZU9_9PROT</name>
<dbReference type="Gene3D" id="3.30.750.140">
    <property type="match status" value="1"/>
</dbReference>
<keyword evidence="6" id="KW-0969">Cilium</keyword>
<dbReference type="EMBL" id="AP019536">
    <property type="protein sequence ID" value="BBI98774.1"/>
    <property type="molecule type" value="Genomic_DNA"/>
</dbReference>
<dbReference type="GO" id="GO:0009424">
    <property type="term" value="C:bacterial-type flagellum hook"/>
    <property type="evidence" value="ECO:0007669"/>
    <property type="project" value="InterPro"/>
</dbReference>
<evidence type="ECO:0000313" key="6">
    <source>
        <dbReference type="EMBL" id="BBI98774.1"/>
    </source>
</evidence>
<dbReference type="GO" id="GO:0044780">
    <property type="term" value="P:bacterial-type flagellum assembly"/>
    <property type="evidence" value="ECO:0007669"/>
    <property type="project" value="InterPro"/>
</dbReference>
<feature type="region of interest" description="Disordered" evidence="4">
    <location>
        <begin position="1"/>
        <end position="35"/>
    </location>
</feature>
<keyword evidence="6" id="KW-0966">Cell projection</keyword>
<dbReference type="AlphaFoldDB" id="A0AAN1SZU9"/>
<sequence>MTNLPITSNSPQSAGNITNTALANSAPDDAQTAAGPGGADPFAALLARQIGGADSALLNLAQISIAANAADSNATANGKKDAQDPAAITADAGAPSDAANSVMAMLLQIPQEIRTPATQEATGNAALQPTGKNNTATPDIAMIKTASRGDAQPGGPANMSLGKTDMTAANQPITPDALVKDMVKQAELPVSLTTPAPANAAQAIAPSVLAAAMPNMQPGKVGDNPQTIATPLGNSGWADDFSQKITWMSTQQNQVAELHLNPPDLGPLDVVLKISDSQATALFTSPHGAVREAVENALPKLREMLADNGITLGNTTVSDQAPRDRDTQGFMGQGSGTAAQQGGGGSAARLEGASTAAAQVATVRRHNGMVDTFA</sequence>
<reference evidence="6 7" key="1">
    <citation type="submission" date="2019-03" db="EMBL/GenBank/DDBJ databases">
        <title>Complete genome sequence of Ferrigenium kumadai strain An22, a microaerophilic iron-oxidizing bacterium isolated from a paddy field soil.</title>
        <authorList>
            <person name="Watanabe T."/>
            <person name="Asakawa S."/>
        </authorList>
    </citation>
    <scope>NUCLEOTIDE SEQUENCE [LARGE SCALE GENOMIC DNA]</scope>
    <source>
        <strain evidence="6 7">An22</strain>
    </source>
</reference>
<keyword evidence="3" id="KW-1005">Bacterial flagellum biogenesis</keyword>
<dbReference type="PRINTS" id="PR01007">
    <property type="entry name" value="FLGHOOKFLIK"/>
</dbReference>
<feature type="compositionally biased region" description="Gly residues" evidence="4">
    <location>
        <begin position="331"/>
        <end position="346"/>
    </location>
</feature>
<dbReference type="CDD" id="cd17470">
    <property type="entry name" value="T3SS_Flik_C"/>
    <property type="match status" value="1"/>
</dbReference>
<dbReference type="Pfam" id="PF02120">
    <property type="entry name" value="Flg_hook"/>
    <property type="match status" value="1"/>
</dbReference>
<dbReference type="RefSeq" id="WP_212786388.1">
    <property type="nucleotide sequence ID" value="NZ_AP019536.1"/>
</dbReference>
<dbReference type="PANTHER" id="PTHR37533:SF2">
    <property type="entry name" value="FLAGELLAR HOOK-LENGTH CONTROL PROTEIN"/>
    <property type="match status" value="1"/>
</dbReference>
<evidence type="ECO:0000313" key="7">
    <source>
        <dbReference type="Proteomes" id="UP001319121"/>
    </source>
</evidence>
<dbReference type="PANTHER" id="PTHR37533">
    <property type="entry name" value="FLAGELLAR HOOK-LENGTH CONTROL PROTEIN"/>
    <property type="match status" value="1"/>
</dbReference>
<evidence type="ECO:0000256" key="4">
    <source>
        <dbReference type="SAM" id="MobiDB-lite"/>
    </source>
</evidence>
<evidence type="ECO:0000256" key="3">
    <source>
        <dbReference type="ARBA" id="ARBA00022795"/>
    </source>
</evidence>
<feature type="compositionally biased region" description="Polar residues" evidence="4">
    <location>
        <begin position="1"/>
        <end position="23"/>
    </location>
</feature>